<organism evidence="1">
    <name type="scientific">Paenibacillus sp. AN1007</name>
    <dbReference type="NCBI Taxonomy" id="3151385"/>
    <lineage>
        <taxon>Bacteria</taxon>
        <taxon>Bacillati</taxon>
        <taxon>Bacillota</taxon>
        <taxon>Bacilli</taxon>
        <taxon>Bacillales</taxon>
        <taxon>Paenibacillaceae</taxon>
        <taxon>Paenibacillus</taxon>
    </lineage>
</organism>
<sequence length="212" mass="25024">MKRVQLKDTVTLQTNLSLDRSYIVYEIESTASGNTYYRIENDAKQVVPYDSTLFVLVSDKLYGEWTVLNKSNQLSARVPGDFAYIPFWEEFYSDDPRALRAFRQVKARFYLAELEAFEIKDILKSNNEDEIYFVFNMLIHAKCDMFIYEVIQFAKTRLVEHTYSEDDMLITAFEYLSLFKEEHIHAFFIDHLTNIELGNDKQTKILSNYFAS</sequence>
<dbReference type="EMBL" id="CP159992">
    <property type="protein sequence ID" value="XCP93681.1"/>
    <property type="molecule type" value="Genomic_DNA"/>
</dbReference>
<reference evidence="1" key="1">
    <citation type="submission" date="2024-05" db="EMBL/GenBank/DDBJ databases">
        <title>Draft genome assemblies of 36 bacteria isolated from hibernating arctic ground squirrels.</title>
        <authorList>
            <person name="McKee H."/>
            <person name="Mullen L."/>
            <person name="Drown D.M."/>
            <person name="Duddleston K.N."/>
        </authorList>
    </citation>
    <scope>NUCLEOTIDE SEQUENCE</scope>
    <source>
        <strain evidence="1">AN1007</strain>
    </source>
</reference>
<gene>
    <name evidence="1" type="ORF">ABXS70_21105</name>
</gene>
<proteinExistence type="predicted"/>
<dbReference type="AlphaFoldDB" id="A0AAU8NAM9"/>
<dbReference type="RefSeq" id="WP_366290590.1">
    <property type="nucleotide sequence ID" value="NZ_CP159992.1"/>
</dbReference>
<name>A0AAU8NAM9_9BACL</name>
<protein>
    <submittedName>
        <fullName evidence="1">Uncharacterized protein</fullName>
    </submittedName>
</protein>
<evidence type="ECO:0000313" key="1">
    <source>
        <dbReference type="EMBL" id="XCP93681.1"/>
    </source>
</evidence>
<accession>A0AAU8NAM9</accession>